<gene>
    <name evidence="4" type="ORF">LV89_00064</name>
</gene>
<proteinExistence type="inferred from homology"/>
<evidence type="ECO:0000313" key="5">
    <source>
        <dbReference type="Proteomes" id="UP000245489"/>
    </source>
</evidence>
<dbReference type="GO" id="GO:0140098">
    <property type="term" value="F:catalytic activity, acting on RNA"/>
    <property type="evidence" value="ECO:0007669"/>
    <property type="project" value="UniProtKB-ARBA"/>
</dbReference>
<keyword evidence="2" id="KW-0413">Isomerase</keyword>
<protein>
    <submittedName>
        <fullName evidence="4">23S rRNA pseudouridine1911/1915/1917 synthase</fullName>
    </submittedName>
</protein>
<dbReference type="InterPro" id="IPR020103">
    <property type="entry name" value="PsdUridine_synth_cat_dom_sf"/>
</dbReference>
<reference evidence="4 5" key="1">
    <citation type="submission" date="2018-05" db="EMBL/GenBank/DDBJ databases">
        <title>Genomic Encyclopedia of Archaeal and Bacterial Type Strains, Phase II (KMG-II): from individual species to whole genera.</title>
        <authorList>
            <person name="Goeker M."/>
        </authorList>
    </citation>
    <scope>NUCLEOTIDE SEQUENCE [LARGE SCALE GENOMIC DNA]</scope>
    <source>
        <strain evidence="4 5">DSM 22214</strain>
    </source>
</reference>
<evidence type="ECO:0000259" key="3">
    <source>
        <dbReference type="Pfam" id="PF00849"/>
    </source>
</evidence>
<accession>A0A316EFZ2</accession>
<name>A0A316EFZ2_9BACT</name>
<dbReference type="SUPFAM" id="SSF55120">
    <property type="entry name" value="Pseudouridine synthase"/>
    <property type="match status" value="1"/>
</dbReference>
<dbReference type="AlphaFoldDB" id="A0A316EFZ2"/>
<dbReference type="GO" id="GO:0001522">
    <property type="term" value="P:pseudouridine synthesis"/>
    <property type="evidence" value="ECO:0007669"/>
    <property type="project" value="InterPro"/>
</dbReference>
<dbReference type="RefSeq" id="WP_109740862.1">
    <property type="nucleotide sequence ID" value="NZ_QGGO01000001.1"/>
</dbReference>
<dbReference type="InterPro" id="IPR050188">
    <property type="entry name" value="RluA_PseudoU_synthase"/>
</dbReference>
<feature type="domain" description="Pseudouridine synthase RsuA/RluA-like" evidence="3">
    <location>
        <begin position="12"/>
        <end position="158"/>
    </location>
</feature>
<dbReference type="InterPro" id="IPR006224">
    <property type="entry name" value="PsdUridine_synth_RluA-like_CS"/>
</dbReference>
<comment type="similarity">
    <text evidence="1">Belongs to the pseudouridine synthase RluA family.</text>
</comment>
<dbReference type="PANTHER" id="PTHR21600">
    <property type="entry name" value="MITOCHONDRIAL RNA PSEUDOURIDINE SYNTHASE"/>
    <property type="match status" value="1"/>
</dbReference>
<dbReference type="Gene3D" id="3.30.2350.10">
    <property type="entry name" value="Pseudouridine synthase"/>
    <property type="match status" value="1"/>
</dbReference>
<dbReference type="GO" id="GO:0006396">
    <property type="term" value="P:RNA processing"/>
    <property type="evidence" value="ECO:0007669"/>
    <property type="project" value="UniProtKB-ARBA"/>
</dbReference>
<dbReference type="Pfam" id="PF00849">
    <property type="entry name" value="PseudoU_synth_2"/>
    <property type="match status" value="1"/>
</dbReference>
<dbReference type="PANTHER" id="PTHR21600:SF83">
    <property type="entry name" value="PSEUDOURIDYLATE SYNTHASE RPUSD4, MITOCHONDRIAL"/>
    <property type="match status" value="1"/>
</dbReference>
<evidence type="ECO:0000313" key="4">
    <source>
        <dbReference type="EMBL" id="PWK29225.1"/>
    </source>
</evidence>
<sequence length="213" mass="24335">MIIPVLHEDHEILVVNKPAGIPSQSDKSGTLSLLEILSENRSDLFVIHRLDQRVSGIIVLAKTEASASQLSKDFQTRNVTKKYRAVVANQPKDKEGKLTHWLLKDAKKNMSKAFDKEVKNSQKAELKYQIVKSSERYHLLEIELFTGRFHQIRSQLSAISCPILGDLKYGYKRSSPDGSIFLQSFSLSFNHPKTKQATNFEIEMPELWKKYGF</sequence>
<dbReference type="Proteomes" id="UP000245489">
    <property type="component" value="Unassembled WGS sequence"/>
</dbReference>
<dbReference type="CDD" id="cd02869">
    <property type="entry name" value="PseudoU_synth_RluA_like"/>
    <property type="match status" value="1"/>
</dbReference>
<dbReference type="EMBL" id="QGGO01000001">
    <property type="protein sequence ID" value="PWK29225.1"/>
    <property type="molecule type" value="Genomic_DNA"/>
</dbReference>
<organism evidence="4 5">
    <name type="scientific">Arcicella aurantiaca</name>
    <dbReference type="NCBI Taxonomy" id="591202"/>
    <lineage>
        <taxon>Bacteria</taxon>
        <taxon>Pseudomonadati</taxon>
        <taxon>Bacteroidota</taxon>
        <taxon>Cytophagia</taxon>
        <taxon>Cytophagales</taxon>
        <taxon>Flectobacillaceae</taxon>
        <taxon>Arcicella</taxon>
    </lineage>
</organism>
<dbReference type="PROSITE" id="PS01129">
    <property type="entry name" value="PSI_RLU"/>
    <property type="match status" value="1"/>
</dbReference>
<dbReference type="GO" id="GO:0003723">
    <property type="term" value="F:RNA binding"/>
    <property type="evidence" value="ECO:0007669"/>
    <property type="project" value="InterPro"/>
</dbReference>
<evidence type="ECO:0000256" key="2">
    <source>
        <dbReference type="ARBA" id="ARBA00023235"/>
    </source>
</evidence>
<dbReference type="InterPro" id="IPR006145">
    <property type="entry name" value="PsdUridine_synth_RsuA/RluA"/>
</dbReference>
<keyword evidence="5" id="KW-1185">Reference proteome</keyword>
<dbReference type="OrthoDB" id="9807829at2"/>
<evidence type="ECO:0000256" key="1">
    <source>
        <dbReference type="ARBA" id="ARBA00010876"/>
    </source>
</evidence>
<comment type="caution">
    <text evidence="4">The sequence shown here is derived from an EMBL/GenBank/DDBJ whole genome shotgun (WGS) entry which is preliminary data.</text>
</comment>
<dbReference type="GO" id="GO:0009982">
    <property type="term" value="F:pseudouridine synthase activity"/>
    <property type="evidence" value="ECO:0007669"/>
    <property type="project" value="InterPro"/>
</dbReference>